<dbReference type="Gene3D" id="3.40.50.300">
    <property type="entry name" value="P-loop containing nucleotide triphosphate hydrolases"/>
    <property type="match status" value="1"/>
</dbReference>
<dbReference type="VEuPathDB" id="FungiDB:jhhlp_005566"/>
<dbReference type="SUPFAM" id="SSF53474">
    <property type="entry name" value="alpha/beta-Hydrolases"/>
    <property type="match status" value="1"/>
</dbReference>
<gene>
    <name evidence="7" type="ORF">jhhlp_005566</name>
</gene>
<dbReference type="InterPro" id="IPR029058">
    <property type="entry name" value="AB_hydrolase_fold"/>
</dbReference>
<sequence>MRSPLGAKVHRSESGPTAGNTSQDELCDTSASRLAPPAAEPHSILGRFKSLSFKSPTETSSIAGEDSRGPLGLSLLHTPSTVLIDFIFVHGLRGGSVKTWCKGNDLRLYWPQTWIPKDTDLQGTRIHTFGYNSDWGDKADAVLDIHDFGRALLGEMATSPELRKGEQTPIVLIGHSMGGLVMKKAYLLARQDPTAKALAHRIKGMVFLATPHRGSDSSKFLNNFLRATAVLGQKQYITDLNRNSSALSVINDEFRFYADDLELCSFYETLKMQIGPNSTMIVERDSAVVGVCKFESPHDENYRLIRKALITMVEDVLGELPIHQASETAQQLIAIEEFLYIRDNPVDDLDMIEERKAEGTCDWVVNLDSFTEWRDSNEEKPLLLYWLSGHPGVGKSILTTHIIRHLQALGGDTCYYYFRYGQNAKQTVSNLLLSIACQMAASQQLVREALLAMQKVGMAFDRDDERIIWRKVFIGGILPLKLTTPQYWIIDGLDECLDPEKLFPLLFKLESSIPIRVLFSSRPLPTLERLFTSFGKQILQHHIGIEDTQPDIQKFLETRQKDLLLDEEGHPALMHKLVQKSDGVFLWVGLALEELESVFYEEEIVQVLDQVPKGMAPLYKRILETMAENQPRTELTRAILEWATCGIRPLKCGELSAVLRFATNSTLRDAKKVVLELCGQVLRVDANDTIQMIHATARDFLLDKESDSVFTIRKTESNERLAALCLRYLVGDEMSPPRHPLLVTPVTPNCGFADYACTAFSEHLAVSSSQSEELFRLASKHLRQYLNALAVKRLTDSEEYNNLSQWQVDLWRIALKYGSYLLEAPSAVYFNLTGVCPKETAIYKQFGNSTHGLRVHGIQDNTSWDGYISEIDHGLSQPLCLAGGDGAFAVGLASGIVEIYEQNTCSEVAYLDHGEQVTHLRFDKTSRYLVSVGLQYLRLWSLKGDLLWSISHSDTGIAVVSIAFDDRDEGITTLNSRGHVITWNTKEEDGSPNHSFYVLPRRKHRRMRGVPELGFLAALSPKAELLVIALQNRPPQIWSVDRGAMLSSCQRRLDKPDTLASPVSQVLFNPNPEIALLAVMYEDCELALFPSWGREVEHEIRSVLVSATCLAADPNGRLLATINSSGRIGLWDFEKLMLLYDFRSSELYTRSIALSADGARLYGIVRNKTKIWEPTGPEYKRIEETSTRNPDRYGLLESDLASDCFHVVRLVALENSARVAVARKDGSILICDVARDIYNVLDTPEQQADIMGLSWGKECVVSADTSGVIRIHATTRPGPGEGSATRPKIQIAGFELQDVIAHPTLALILLFGWEGSTLFDMRELKQHQLPSSDELHDWYRSWLWLSPATGSEVLLGARRYAIDIYTVNQVMSKGLPTTWNFGRFGKSVLGNLRLMKSDTQGRWIALLVERSLGRWKESQLMVFKFPRLPENREEAHELLAADPLVVLDAKEIRSLLDFHGSRVVYVDPQLWVRSIDLLEVETQPDVPVRSLSKTHFFVPRDFIDDNGISGVVAGDGTVVIPKGAALIRFVNALEWSI</sequence>
<keyword evidence="2" id="KW-0677">Repeat</keyword>
<accession>A0A2N3N3F6</accession>
<dbReference type="InterPro" id="IPR054471">
    <property type="entry name" value="GPIID_WHD"/>
</dbReference>
<evidence type="ECO:0000256" key="2">
    <source>
        <dbReference type="ARBA" id="ARBA00022737"/>
    </source>
</evidence>
<feature type="compositionally biased region" description="Polar residues" evidence="3">
    <location>
        <begin position="14"/>
        <end position="32"/>
    </location>
</feature>
<dbReference type="Pfam" id="PF24883">
    <property type="entry name" value="NPHP3_N"/>
    <property type="match status" value="1"/>
</dbReference>
<dbReference type="Gene3D" id="3.40.50.1820">
    <property type="entry name" value="alpha/beta hydrolase"/>
    <property type="match status" value="1"/>
</dbReference>
<feature type="domain" description="Nephrocystin 3-like N-terminal" evidence="6">
    <location>
        <begin position="359"/>
        <end position="522"/>
    </location>
</feature>
<evidence type="ECO:0000259" key="5">
    <source>
        <dbReference type="Pfam" id="PF22939"/>
    </source>
</evidence>
<evidence type="ECO:0000313" key="7">
    <source>
        <dbReference type="EMBL" id="PKS06970.1"/>
    </source>
</evidence>
<dbReference type="InterPro" id="IPR027417">
    <property type="entry name" value="P-loop_NTPase"/>
</dbReference>
<feature type="domain" description="GPI inositol-deacylase winged helix" evidence="5">
    <location>
        <begin position="623"/>
        <end position="712"/>
    </location>
</feature>
<reference evidence="7 8" key="1">
    <citation type="journal article" date="2017" name="G3 (Bethesda)">
        <title>First Draft Genome Sequence of the Pathogenic Fungus Lomentospora prolificans (Formerly Scedosporium prolificans).</title>
        <authorList>
            <person name="Luo R."/>
            <person name="Zimin A."/>
            <person name="Workman R."/>
            <person name="Fan Y."/>
            <person name="Pertea G."/>
            <person name="Grossman N."/>
            <person name="Wear M.P."/>
            <person name="Jia B."/>
            <person name="Miller H."/>
            <person name="Casadevall A."/>
            <person name="Timp W."/>
            <person name="Zhang S.X."/>
            <person name="Salzberg S.L."/>
        </authorList>
    </citation>
    <scope>NUCLEOTIDE SEQUENCE [LARGE SCALE GENOMIC DNA]</scope>
    <source>
        <strain evidence="7 8">JHH-5317</strain>
    </source>
</reference>
<dbReference type="Pfam" id="PF05057">
    <property type="entry name" value="DUF676"/>
    <property type="match status" value="1"/>
</dbReference>
<comment type="similarity">
    <text evidence="1">Belongs to the putative lipase ROG1 family.</text>
</comment>
<dbReference type="SMART" id="SM00320">
    <property type="entry name" value="WD40"/>
    <property type="match status" value="3"/>
</dbReference>
<dbReference type="InParanoid" id="A0A2N3N3F6"/>
<dbReference type="InterPro" id="IPR007751">
    <property type="entry name" value="DUF676_lipase-like"/>
</dbReference>
<feature type="region of interest" description="Disordered" evidence="3">
    <location>
        <begin position="1"/>
        <end position="38"/>
    </location>
</feature>
<dbReference type="PANTHER" id="PTHR10039">
    <property type="entry name" value="AMELOGENIN"/>
    <property type="match status" value="1"/>
</dbReference>
<evidence type="ECO:0000256" key="1">
    <source>
        <dbReference type="ARBA" id="ARBA00007920"/>
    </source>
</evidence>
<dbReference type="InterPro" id="IPR015943">
    <property type="entry name" value="WD40/YVTN_repeat-like_dom_sf"/>
</dbReference>
<evidence type="ECO:0000259" key="4">
    <source>
        <dbReference type="Pfam" id="PF05057"/>
    </source>
</evidence>
<feature type="domain" description="DUF676" evidence="4">
    <location>
        <begin position="86"/>
        <end position="221"/>
    </location>
</feature>
<dbReference type="Gene3D" id="2.130.10.10">
    <property type="entry name" value="YVTN repeat-like/Quinoprotein amine dehydrogenase"/>
    <property type="match status" value="2"/>
</dbReference>
<evidence type="ECO:0000259" key="6">
    <source>
        <dbReference type="Pfam" id="PF24883"/>
    </source>
</evidence>
<dbReference type="Pfam" id="PF22939">
    <property type="entry name" value="WHD_GPIID"/>
    <property type="match status" value="1"/>
</dbReference>
<dbReference type="PANTHER" id="PTHR10039:SF16">
    <property type="entry name" value="GPI INOSITOL-DEACYLASE"/>
    <property type="match status" value="1"/>
</dbReference>
<dbReference type="OrthoDB" id="194358at2759"/>
<dbReference type="Proteomes" id="UP000233524">
    <property type="component" value="Unassembled WGS sequence"/>
</dbReference>
<dbReference type="InterPro" id="IPR036322">
    <property type="entry name" value="WD40_repeat_dom_sf"/>
</dbReference>
<evidence type="ECO:0000256" key="3">
    <source>
        <dbReference type="SAM" id="MobiDB-lite"/>
    </source>
</evidence>
<dbReference type="InterPro" id="IPR001680">
    <property type="entry name" value="WD40_rpt"/>
</dbReference>
<dbReference type="SUPFAM" id="SSF52540">
    <property type="entry name" value="P-loop containing nucleoside triphosphate hydrolases"/>
    <property type="match status" value="1"/>
</dbReference>
<comment type="caution">
    <text evidence="7">The sequence shown here is derived from an EMBL/GenBank/DDBJ whole genome shotgun (WGS) entry which is preliminary data.</text>
</comment>
<organism evidence="7 8">
    <name type="scientific">Lomentospora prolificans</name>
    <dbReference type="NCBI Taxonomy" id="41688"/>
    <lineage>
        <taxon>Eukaryota</taxon>
        <taxon>Fungi</taxon>
        <taxon>Dikarya</taxon>
        <taxon>Ascomycota</taxon>
        <taxon>Pezizomycotina</taxon>
        <taxon>Sordariomycetes</taxon>
        <taxon>Hypocreomycetidae</taxon>
        <taxon>Microascales</taxon>
        <taxon>Microascaceae</taxon>
        <taxon>Lomentospora</taxon>
    </lineage>
</organism>
<name>A0A2N3N3F6_9PEZI</name>
<evidence type="ECO:0000313" key="8">
    <source>
        <dbReference type="Proteomes" id="UP000233524"/>
    </source>
</evidence>
<proteinExistence type="inferred from homology"/>
<protein>
    <submittedName>
        <fullName evidence="7">Uncharacterized protein</fullName>
    </submittedName>
</protein>
<dbReference type="InterPro" id="IPR056884">
    <property type="entry name" value="NPHP3-like_N"/>
</dbReference>
<dbReference type="EMBL" id="NLAX01000701">
    <property type="protein sequence ID" value="PKS06970.1"/>
    <property type="molecule type" value="Genomic_DNA"/>
</dbReference>
<dbReference type="SUPFAM" id="SSF50978">
    <property type="entry name" value="WD40 repeat-like"/>
    <property type="match status" value="1"/>
</dbReference>
<keyword evidence="8" id="KW-1185">Reference proteome</keyword>